<dbReference type="RefSeq" id="XP_030996936.1">
    <property type="nucleotide sequence ID" value="XM_031139231.1"/>
</dbReference>
<feature type="compositionally biased region" description="Polar residues" evidence="2">
    <location>
        <begin position="363"/>
        <end position="374"/>
    </location>
</feature>
<reference evidence="4 5" key="1">
    <citation type="submission" date="2019-06" db="EMBL/GenBank/DDBJ databases">
        <title>Draft genome sequence of the filamentous fungus Phialemoniopsis curvata isolated from diesel fuel.</title>
        <authorList>
            <person name="Varaljay V.A."/>
            <person name="Lyon W.J."/>
            <person name="Crouch A.L."/>
            <person name="Drake C.E."/>
            <person name="Hollomon J.M."/>
            <person name="Nadeau L.J."/>
            <person name="Nunn H.S."/>
            <person name="Stevenson B.S."/>
            <person name="Bojanowski C.L."/>
            <person name="Crookes-Goodson W.J."/>
        </authorList>
    </citation>
    <scope>NUCLEOTIDE SEQUENCE [LARGE SCALE GENOMIC DNA]</scope>
    <source>
        <strain evidence="4 5">D216</strain>
    </source>
</reference>
<feature type="region of interest" description="Disordered" evidence="2">
    <location>
        <begin position="244"/>
        <end position="283"/>
    </location>
</feature>
<dbReference type="GO" id="GO:0006357">
    <property type="term" value="P:regulation of transcription by RNA polymerase II"/>
    <property type="evidence" value="ECO:0007669"/>
    <property type="project" value="TreeGrafter"/>
</dbReference>
<feature type="region of interest" description="Disordered" evidence="2">
    <location>
        <begin position="363"/>
        <end position="440"/>
    </location>
</feature>
<organism evidence="4 5">
    <name type="scientific">Thyridium curvatum</name>
    <dbReference type="NCBI Taxonomy" id="1093900"/>
    <lineage>
        <taxon>Eukaryota</taxon>
        <taxon>Fungi</taxon>
        <taxon>Dikarya</taxon>
        <taxon>Ascomycota</taxon>
        <taxon>Pezizomycotina</taxon>
        <taxon>Sordariomycetes</taxon>
        <taxon>Sordariomycetidae</taxon>
        <taxon>Thyridiales</taxon>
        <taxon>Thyridiaceae</taxon>
        <taxon>Thyridium</taxon>
    </lineage>
</organism>
<dbReference type="GO" id="GO:0005634">
    <property type="term" value="C:nucleus"/>
    <property type="evidence" value="ECO:0007669"/>
    <property type="project" value="TreeGrafter"/>
</dbReference>
<evidence type="ECO:0000313" key="4">
    <source>
        <dbReference type="EMBL" id="TPX15225.1"/>
    </source>
</evidence>
<dbReference type="STRING" id="1093900.A0A507AWR8"/>
<keyword evidence="1" id="KW-0862">Zinc</keyword>
<feature type="compositionally biased region" description="Polar residues" evidence="2">
    <location>
        <begin position="618"/>
        <end position="634"/>
    </location>
</feature>
<dbReference type="AlphaFoldDB" id="A0A507AWR8"/>
<feature type="domain" description="C2H2-type" evidence="3">
    <location>
        <begin position="637"/>
        <end position="673"/>
    </location>
</feature>
<comment type="caution">
    <text evidence="4">The sequence shown here is derived from an EMBL/GenBank/DDBJ whole genome shotgun (WGS) entry which is preliminary data.</text>
</comment>
<dbReference type="PROSITE" id="PS00028">
    <property type="entry name" value="ZINC_FINGER_C2H2_1"/>
    <property type="match status" value="1"/>
</dbReference>
<keyword evidence="5" id="KW-1185">Reference proteome</keyword>
<sequence length="717" mass="77552">MLVVPNHPQPLFHDDSQQHLQRSLESYYYPYHHPSSITSIATAESTAPLPFDDDSNSSHLINHQQASLPSSPLSTQSLLSQCVSGAAAVPRRLEPQESALYHRVPVSGQQQFALHNRPMLNTVDLMPSGDSWLPAGQQFAQKAVASNRISHQRESSLSSLGSAGPASPYSHNTSNPHIAVTDSATDGFQHGMQPSSHDDTFYQNFSKSLNPNGHDSFYANYAAYNPEALSTAAYPGLVGSHSSKQRTAASRSRPVSVASSIASDSPATPTLHETAEDERRRKHGEASALLDYYLSAYSPPPFDDDAGIHTVPKLDRTMTDIYSDELYNPNFTLTSASPSQAQIPLSPNNDMFAQRLHAINSQHLSAAHSPASSGSRDKSPFRHGSPLAPAPGHDFGSGLPPQVRFGSAQQLREQRKAEQDAQALRQQMSRNSDTSTPQTISPKDALLEFHDGDGEGANYSLFPDHNTATFGQEQASKAMANAAAAHQFDAGDLNGASAHFDYLPQLSSGIPITQQYPFVANSRQQNGASLPMRQAPTSSIPPRVSSTESSGSSAGSPGLGQPLQRPSGTQADGGTYTCTYHGCTLRFETPALLQKHKREGHRQAHSLGATRRVEPSAVSPTTGGMTSGLLNSQAGPHRCDRINPSTGKPCNTVFSRPYDLTRHEDTIHNARKKKVRCDLCTEEKTFSRADALTRHYRVCHPEVDLPGKHRRRTGSSG</sequence>
<feature type="region of interest" description="Disordered" evidence="2">
    <location>
        <begin position="525"/>
        <end position="571"/>
    </location>
</feature>
<dbReference type="Proteomes" id="UP000319257">
    <property type="component" value="Unassembled WGS sequence"/>
</dbReference>
<dbReference type="EMBL" id="SKBQ01000023">
    <property type="protein sequence ID" value="TPX15225.1"/>
    <property type="molecule type" value="Genomic_DNA"/>
</dbReference>
<keyword evidence="1" id="KW-0479">Metal-binding</keyword>
<feature type="domain" description="C2H2-type" evidence="3">
    <location>
        <begin position="576"/>
        <end position="606"/>
    </location>
</feature>
<gene>
    <name evidence="4" type="ORF">E0L32_004783</name>
</gene>
<dbReference type="PANTHER" id="PTHR46179:SF19">
    <property type="entry name" value="C2H2 FINGER DOMAIN TRANSCRIPTION FACTOR (EUROFUNG)-RELATED"/>
    <property type="match status" value="1"/>
</dbReference>
<dbReference type="InterPro" id="IPR013087">
    <property type="entry name" value="Znf_C2H2_type"/>
</dbReference>
<dbReference type="Gene3D" id="3.30.160.60">
    <property type="entry name" value="Classic Zinc Finger"/>
    <property type="match status" value="1"/>
</dbReference>
<dbReference type="OrthoDB" id="7295497at2759"/>
<dbReference type="PANTHER" id="PTHR46179">
    <property type="entry name" value="ZINC FINGER PROTEIN"/>
    <property type="match status" value="1"/>
</dbReference>
<keyword evidence="1" id="KW-0863">Zinc-finger</keyword>
<dbReference type="GO" id="GO:0008270">
    <property type="term" value="F:zinc ion binding"/>
    <property type="evidence" value="ECO:0007669"/>
    <property type="project" value="UniProtKB-KW"/>
</dbReference>
<evidence type="ECO:0000259" key="3">
    <source>
        <dbReference type="PROSITE" id="PS50157"/>
    </source>
</evidence>
<evidence type="ECO:0000256" key="2">
    <source>
        <dbReference type="SAM" id="MobiDB-lite"/>
    </source>
</evidence>
<feature type="compositionally biased region" description="Polar residues" evidence="2">
    <location>
        <begin position="424"/>
        <end position="440"/>
    </location>
</feature>
<protein>
    <recommendedName>
        <fullName evidence="3">C2H2-type domain-containing protein</fullName>
    </recommendedName>
</protein>
<dbReference type="InParanoid" id="A0A507AWR8"/>
<dbReference type="GeneID" id="41972230"/>
<dbReference type="SMART" id="SM00355">
    <property type="entry name" value="ZnF_C2H2"/>
    <property type="match status" value="3"/>
</dbReference>
<evidence type="ECO:0000256" key="1">
    <source>
        <dbReference type="PROSITE-ProRule" id="PRU00042"/>
    </source>
</evidence>
<feature type="compositionally biased region" description="Low complexity" evidence="2">
    <location>
        <begin position="155"/>
        <end position="168"/>
    </location>
</feature>
<feature type="region of interest" description="Disordered" evidence="2">
    <location>
        <begin position="48"/>
        <end position="73"/>
    </location>
</feature>
<accession>A0A507AWR8</accession>
<evidence type="ECO:0000313" key="5">
    <source>
        <dbReference type="Proteomes" id="UP000319257"/>
    </source>
</evidence>
<feature type="compositionally biased region" description="Low complexity" evidence="2">
    <location>
        <begin position="541"/>
        <end position="562"/>
    </location>
</feature>
<name>A0A507AWR8_9PEZI</name>
<feature type="compositionally biased region" description="Polar residues" evidence="2">
    <location>
        <begin position="169"/>
        <end position="178"/>
    </location>
</feature>
<feature type="region of interest" description="Disordered" evidence="2">
    <location>
        <begin position="597"/>
        <end position="644"/>
    </location>
</feature>
<dbReference type="InterPro" id="IPR051061">
    <property type="entry name" value="Zinc_finger_trans_reg"/>
</dbReference>
<feature type="region of interest" description="Disordered" evidence="2">
    <location>
        <begin position="146"/>
        <end position="178"/>
    </location>
</feature>
<proteinExistence type="predicted"/>
<feature type="compositionally biased region" description="Low complexity" evidence="2">
    <location>
        <begin position="64"/>
        <end position="73"/>
    </location>
</feature>
<feature type="compositionally biased region" description="Low complexity" evidence="2">
    <location>
        <begin position="248"/>
        <end position="263"/>
    </location>
</feature>
<dbReference type="PROSITE" id="PS50157">
    <property type="entry name" value="ZINC_FINGER_C2H2_2"/>
    <property type="match status" value="2"/>
</dbReference>